<protein>
    <submittedName>
        <fullName evidence="3">PEP-CTERM sorting domain-containing protein</fullName>
    </submittedName>
</protein>
<comment type="caution">
    <text evidence="3">The sequence shown here is derived from an EMBL/GenBank/DDBJ whole genome shotgun (WGS) entry which is preliminary data.</text>
</comment>
<feature type="signal peptide" evidence="1">
    <location>
        <begin position="1"/>
        <end position="45"/>
    </location>
</feature>
<evidence type="ECO:0000313" key="4">
    <source>
        <dbReference type="Proteomes" id="UP000264071"/>
    </source>
</evidence>
<evidence type="ECO:0000259" key="2">
    <source>
        <dbReference type="Pfam" id="PF07589"/>
    </source>
</evidence>
<accession>A0A3D4V8E0</accession>
<dbReference type="InterPro" id="IPR013424">
    <property type="entry name" value="Ice-binding_C"/>
</dbReference>
<dbReference type="NCBIfam" id="TIGR02595">
    <property type="entry name" value="PEP_CTERM"/>
    <property type="match status" value="1"/>
</dbReference>
<dbReference type="EMBL" id="DPIY01000009">
    <property type="protein sequence ID" value="HCT57406.1"/>
    <property type="molecule type" value="Genomic_DNA"/>
</dbReference>
<dbReference type="AlphaFoldDB" id="A0A3D4V8E0"/>
<evidence type="ECO:0000256" key="1">
    <source>
        <dbReference type="SAM" id="SignalP"/>
    </source>
</evidence>
<reference evidence="3 4" key="1">
    <citation type="journal article" date="2018" name="Nat. Biotechnol.">
        <title>A standardized bacterial taxonomy based on genome phylogeny substantially revises the tree of life.</title>
        <authorList>
            <person name="Parks D.H."/>
            <person name="Chuvochina M."/>
            <person name="Waite D.W."/>
            <person name="Rinke C."/>
            <person name="Skarshewski A."/>
            <person name="Chaumeil P.A."/>
            <person name="Hugenholtz P."/>
        </authorList>
    </citation>
    <scope>NUCLEOTIDE SEQUENCE [LARGE SCALE GENOMIC DNA]</scope>
    <source>
        <strain evidence="3">UBA8844</strain>
    </source>
</reference>
<dbReference type="Proteomes" id="UP000264071">
    <property type="component" value="Unassembled WGS sequence"/>
</dbReference>
<organism evidence="3 4">
    <name type="scientific">Gemmatimonas aurantiaca</name>
    <dbReference type="NCBI Taxonomy" id="173480"/>
    <lineage>
        <taxon>Bacteria</taxon>
        <taxon>Pseudomonadati</taxon>
        <taxon>Gemmatimonadota</taxon>
        <taxon>Gemmatimonadia</taxon>
        <taxon>Gemmatimonadales</taxon>
        <taxon>Gemmatimonadaceae</taxon>
        <taxon>Gemmatimonas</taxon>
    </lineage>
</organism>
<dbReference type="Pfam" id="PF07589">
    <property type="entry name" value="PEP-CTERM"/>
    <property type="match status" value="1"/>
</dbReference>
<evidence type="ECO:0000313" key="3">
    <source>
        <dbReference type="EMBL" id="HCT57406.1"/>
    </source>
</evidence>
<sequence length="255" mass="26836">MSGCRRSRYRGEVAPHSLLSPKTMIRLRTLAAALTLVASSASAQAPVVGNVTYKGDQAANGVLSGHLAGPYLADLEGFNLQFGLTGTSVLTNSIVWCIDLPNPANPSLDSYYSTAFVSNPTGIAGDGDFSKTRTNDPGLYRQAAWLIEQYDPSLDGVGGAVFNAVNIQGTLWNMFGASVTGFSSLAGFLPAADAVTLTNNWYVLSDDNVQGEVSSQEYLTSVPSSSVPEPSTWALLGSGLVLIGVARRRRRVIGA</sequence>
<keyword evidence="1" id="KW-0732">Signal</keyword>
<name>A0A3D4V8E0_9BACT</name>
<feature type="chain" id="PRO_5017553405" evidence="1">
    <location>
        <begin position="46"/>
        <end position="255"/>
    </location>
</feature>
<gene>
    <name evidence="3" type="ORF">DGD08_09375</name>
</gene>
<proteinExistence type="predicted"/>
<feature type="domain" description="Ice-binding protein C-terminal" evidence="2">
    <location>
        <begin position="226"/>
        <end position="250"/>
    </location>
</feature>